<evidence type="ECO:0000259" key="1">
    <source>
        <dbReference type="PROSITE" id="PS50191"/>
    </source>
</evidence>
<dbReference type="HOGENOM" id="CLU_046597_3_0_1"/>
<dbReference type="eggNOG" id="KOG1471">
    <property type="taxonomic scope" value="Eukaryota"/>
</dbReference>
<dbReference type="EMBL" id="KQ971347">
    <property type="protein sequence ID" value="EFA05485.1"/>
    <property type="molecule type" value="Genomic_DNA"/>
</dbReference>
<dbReference type="PANTHER" id="PTHR10174">
    <property type="entry name" value="ALPHA-TOCOPHEROL TRANSFER PROTEIN-RELATED"/>
    <property type="match status" value="1"/>
</dbReference>
<protein>
    <submittedName>
        <fullName evidence="2">Alpha-tocopherol transfer protein-like Protein</fullName>
    </submittedName>
</protein>
<dbReference type="OMA" id="AYPQRMR"/>
<dbReference type="KEGG" id="tca:654879"/>
<dbReference type="PhylomeDB" id="D2A6A3"/>
<dbReference type="InterPro" id="IPR036273">
    <property type="entry name" value="CRAL/TRIO_N_dom_sf"/>
</dbReference>
<evidence type="ECO:0000313" key="3">
    <source>
        <dbReference type="Proteomes" id="UP000007266"/>
    </source>
</evidence>
<dbReference type="AlphaFoldDB" id="D2A6A3"/>
<dbReference type="SUPFAM" id="SSF46938">
    <property type="entry name" value="CRAL/TRIO N-terminal domain"/>
    <property type="match status" value="1"/>
</dbReference>
<organism evidence="2 3">
    <name type="scientific">Tribolium castaneum</name>
    <name type="common">Red flour beetle</name>
    <dbReference type="NCBI Taxonomy" id="7070"/>
    <lineage>
        <taxon>Eukaryota</taxon>
        <taxon>Metazoa</taxon>
        <taxon>Ecdysozoa</taxon>
        <taxon>Arthropoda</taxon>
        <taxon>Hexapoda</taxon>
        <taxon>Insecta</taxon>
        <taxon>Pterygota</taxon>
        <taxon>Neoptera</taxon>
        <taxon>Endopterygota</taxon>
        <taxon>Coleoptera</taxon>
        <taxon>Polyphaga</taxon>
        <taxon>Cucujiformia</taxon>
        <taxon>Tenebrionidae</taxon>
        <taxon>Tenebrionidae incertae sedis</taxon>
        <taxon>Tribolium</taxon>
    </lineage>
</organism>
<dbReference type="PANTHER" id="PTHR10174:SF230">
    <property type="entry name" value="ALPHA-TOCOPHEROL TRANSFER PROTEIN-LIKE"/>
    <property type="match status" value="1"/>
</dbReference>
<dbReference type="Gene3D" id="3.40.525.10">
    <property type="entry name" value="CRAL-TRIO lipid binding domain"/>
    <property type="match status" value="1"/>
</dbReference>
<name>D2A6A3_TRICA</name>
<reference evidence="2 3" key="1">
    <citation type="journal article" date="2008" name="Nature">
        <title>The genome of the model beetle and pest Tribolium castaneum.</title>
        <authorList>
            <consortium name="Tribolium Genome Sequencing Consortium"/>
            <person name="Richards S."/>
            <person name="Gibbs R.A."/>
            <person name="Weinstock G.M."/>
            <person name="Brown S.J."/>
            <person name="Denell R."/>
            <person name="Beeman R.W."/>
            <person name="Gibbs R."/>
            <person name="Beeman R.W."/>
            <person name="Brown S.J."/>
            <person name="Bucher G."/>
            <person name="Friedrich M."/>
            <person name="Grimmelikhuijzen C.J."/>
            <person name="Klingler M."/>
            <person name="Lorenzen M."/>
            <person name="Richards S."/>
            <person name="Roth S."/>
            <person name="Schroder R."/>
            <person name="Tautz D."/>
            <person name="Zdobnov E.M."/>
            <person name="Muzny D."/>
            <person name="Gibbs R.A."/>
            <person name="Weinstock G.M."/>
            <person name="Attaway T."/>
            <person name="Bell S."/>
            <person name="Buhay C.J."/>
            <person name="Chandrabose M.N."/>
            <person name="Chavez D."/>
            <person name="Clerk-Blankenburg K.P."/>
            <person name="Cree A."/>
            <person name="Dao M."/>
            <person name="Davis C."/>
            <person name="Chacko J."/>
            <person name="Dinh H."/>
            <person name="Dugan-Rocha S."/>
            <person name="Fowler G."/>
            <person name="Garner T.T."/>
            <person name="Garnes J."/>
            <person name="Gnirke A."/>
            <person name="Hawes A."/>
            <person name="Hernandez J."/>
            <person name="Hines S."/>
            <person name="Holder M."/>
            <person name="Hume J."/>
            <person name="Jhangiani S.N."/>
            <person name="Joshi V."/>
            <person name="Khan Z.M."/>
            <person name="Jackson L."/>
            <person name="Kovar C."/>
            <person name="Kowis A."/>
            <person name="Lee S."/>
            <person name="Lewis L.R."/>
            <person name="Margolis J."/>
            <person name="Morgan M."/>
            <person name="Nazareth L.V."/>
            <person name="Nguyen N."/>
            <person name="Okwuonu G."/>
            <person name="Parker D."/>
            <person name="Richards S."/>
            <person name="Ruiz S.J."/>
            <person name="Santibanez J."/>
            <person name="Savard J."/>
            <person name="Scherer S.E."/>
            <person name="Schneider B."/>
            <person name="Sodergren E."/>
            <person name="Tautz D."/>
            <person name="Vattahil S."/>
            <person name="Villasana D."/>
            <person name="White C.S."/>
            <person name="Wright R."/>
            <person name="Park Y."/>
            <person name="Beeman R.W."/>
            <person name="Lord J."/>
            <person name="Oppert B."/>
            <person name="Lorenzen M."/>
            <person name="Brown S."/>
            <person name="Wang L."/>
            <person name="Savard J."/>
            <person name="Tautz D."/>
            <person name="Richards S."/>
            <person name="Weinstock G."/>
            <person name="Gibbs R.A."/>
            <person name="Liu Y."/>
            <person name="Worley K."/>
            <person name="Weinstock G."/>
            <person name="Elsik C.G."/>
            <person name="Reese J.T."/>
            <person name="Elhaik E."/>
            <person name="Landan G."/>
            <person name="Graur D."/>
            <person name="Arensburger P."/>
            <person name="Atkinson P."/>
            <person name="Beeman R.W."/>
            <person name="Beidler J."/>
            <person name="Brown S.J."/>
            <person name="Demuth J.P."/>
            <person name="Drury D.W."/>
            <person name="Du Y.Z."/>
            <person name="Fujiwara H."/>
            <person name="Lorenzen M."/>
            <person name="Maselli V."/>
            <person name="Osanai M."/>
            <person name="Park Y."/>
            <person name="Robertson H.M."/>
            <person name="Tu Z."/>
            <person name="Wang J.J."/>
            <person name="Wang S."/>
            <person name="Richards S."/>
            <person name="Song H."/>
            <person name="Zhang L."/>
            <person name="Sodergren E."/>
            <person name="Werner D."/>
            <person name="Stanke M."/>
            <person name="Morgenstern B."/>
            <person name="Solovyev V."/>
            <person name="Kosarev P."/>
            <person name="Brown G."/>
            <person name="Chen H.C."/>
            <person name="Ermolaeva O."/>
            <person name="Hlavina W."/>
            <person name="Kapustin Y."/>
            <person name="Kiryutin B."/>
            <person name="Kitts P."/>
            <person name="Maglott D."/>
            <person name="Pruitt K."/>
            <person name="Sapojnikov V."/>
            <person name="Souvorov A."/>
            <person name="Mackey A.J."/>
            <person name="Waterhouse R.M."/>
            <person name="Wyder S."/>
            <person name="Zdobnov E.M."/>
            <person name="Zdobnov E.M."/>
            <person name="Wyder S."/>
            <person name="Kriventseva E.V."/>
            <person name="Kadowaki T."/>
            <person name="Bork P."/>
            <person name="Aranda M."/>
            <person name="Bao R."/>
            <person name="Beermann A."/>
            <person name="Berns N."/>
            <person name="Bolognesi R."/>
            <person name="Bonneton F."/>
            <person name="Bopp D."/>
            <person name="Brown S.J."/>
            <person name="Bucher G."/>
            <person name="Butts T."/>
            <person name="Chaumot A."/>
            <person name="Denell R.E."/>
            <person name="Ferrier D.E."/>
            <person name="Friedrich M."/>
            <person name="Gordon C.M."/>
            <person name="Jindra M."/>
            <person name="Klingler M."/>
            <person name="Lan Q."/>
            <person name="Lattorff H.M."/>
            <person name="Laudet V."/>
            <person name="von Levetsow C."/>
            <person name="Liu Z."/>
            <person name="Lutz R."/>
            <person name="Lynch J.A."/>
            <person name="da Fonseca R.N."/>
            <person name="Posnien N."/>
            <person name="Reuter R."/>
            <person name="Roth S."/>
            <person name="Savard J."/>
            <person name="Schinko J.B."/>
            <person name="Schmitt C."/>
            <person name="Schoppmeier M."/>
            <person name="Schroder R."/>
            <person name="Shippy T.D."/>
            <person name="Simonnet F."/>
            <person name="Marques-Souza H."/>
            <person name="Tautz D."/>
            <person name="Tomoyasu Y."/>
            <person name="Trauner J."/>
            <person name="Van der Zee M."/>
            <person name="Vervoort M."/>
            <person name="Wittkopp N."/>
            <person name="Wimmer E.A."/>
            <person name="Yang X."/>
            <person name="Jones A.K."/>
            <person name="Sattelle D.B."/>
            <person name="Ebert P.R."/>
            <person name="Nelson D."/>
            <person name="Scott J.G."/>
            <person name="Beeman R.W."/>
            <person name="Muthukrishnan S."/>
            <person name="Kramer K.J."/>
            <person name="Arakane Y."/>
            <person name="Beeman R.W."/>
            <person name="Zhu Q."/>
            <person name="Hogenkamp D."/>
            <person name="Dixit R."/>
            <person name="Oppert B."/>
            <person name="Jiang H."/>
            <person name="Zou Z."/>
            <person name="Marshall J."/>
            <person name="Elpidina E."/>
            <person name="Vinokurov K."/>
            <person name="Oppert C."/>
            <person name="Zou Z."/>
            <person name="Evans J."/>
            <person name="Lu Z."/>
            <person name="Zhao P."/>
            <person name="Sumathipala N."/>
            <person name="Altincicek B."/>
            <person name="Vilcinskas A."/>
            <person name="Williams M."/>
            <person name="Hultmark D."/>
            <person name="Hetru C."/>
            <person name="Jiang H."/>
            <person name="Grimmelikhuijzen C.J."/>
            <person name="Hauser F."/>
            <person name="Cazzamali G."/>
            <person name="Williamson M."/>
            <person name="Park Y."/>
            <person name="Li B."/>
            <person name="Tanaka Y."/>
            <person name="Predel R."/>
            <person name="Neupert S."/>
            <person name="Schachtner J."/>
            <person name="Verleyen P."/>
            <person name="Raible F."/>
            <person name="Bork P."/>
            <person name="Friedrich M."/>
            <person name="Walden K.K."/>
            <person name="Robertson H.M."/>
            <person name="Angeli S."/>
            <person name="Foret S."/>
            <person name="Bucher G."/>
            <person name="Schuetz S."/>
            <person name="Maleszka R."/>
            <person name="Wimmer E.A."/>
            <person name="Beeman R.W."/>
            <person name="Lorenzen M."/>
            <person name="Tomoyasu Y."/>
            <person name="Miller S.C."/>
            <person name="Grossmann D."/>
            <person name="Bucher G."/>
        </authorList>
    </citation>
    <scope>NUCLEOTIDE SEQUENCE [LARGE SCALE GENOMIC DNA]</scope>
    <source>
        <strain evidence="2 3">Georgia GA2</strain>
    </source>
</reference>
<dbReference type="STRING" id="7070.D2A6A3"/>
<keyword evidence="3" id="KW-1185">Reference proteome</keyword>
<dbReference type="CDD" id="cd00170">
    <property type="entry name" value="SEC14"/>
    <property type="match status" value="1"/>
</dbReference>
<dbReference type="PROSITE" id="PS50191">
    <property type="entry name" value="CRAL_TRIO"/>
    <property type="match status" value="1"/>
</dbReference>
<proteinExistence type="predicted"/>
<reference evidence="2 3" key="2">
    <citation type="journal article" date="2010" name="Nucleic Acids Res.">
        <title>BeetleBase in 2010: revisions to provide comprehensive genomic information for Tribolium castaneum.</title>
        <authorList>
            <person name="Kim H.S."/>
            <person name="Murphy T."/>
            <person name="Xia J."/>
            <person name="Caragea D."/>
            <person name="Park Y."/>
            <person name="Beeman R.W."/>
            <person name="Lorenzen M.D."/>
            <person name="Butcher S."/>
            <person name="Manak J.R."/>
            <person name="Brown S.J."/>
        </authorList>
    </citation>
    <scope>GENOME REANNOTATION</scope>
    <source>
        <strain evidence="2 3">Georgia GA2</strain>
    </source>
</reference>
<accession>D2A6A3</accession>
<feature type="domain" description="CRAL-TRIO" evidence="1">
    <location>
        <begin position="97"/>
        <end position="259"/>
    </location>
</feature>
<dbReference type="Pfam" id="PF00650">
    <property type="entry name" value="CRAL_TRIO"/>
    <property type="match status" value="1"/>
</dbReference>
<gene>
    <name evidence="2" type="primary">AUGUSTUS-3.0.2_15669</name>
    <name evidence="2" type="ORF">TcasGA2_TC015669</name>
</gene>
<dbReference type="InterPro" id="IPR001251">
    <property type="entry name" value="CRAL-TRIO_dom"/>
</dbReference>
<dbReference type="GO" id="GO:1902936">
    <property type="term" value="F:phosphatidylinositol bisphosphate binding"/>
    <property type="evidence" value="ECO:0000318"/>
    <property type="project" value="GO_Central"/>
</dbReference>
<dbReference type="PRINTS" id="PR00180">
    <property type="entry name" value="CRETINALDHBP"/>
</dbReference>
<dbReference type="SUPFAM" id="SSF52087">
    <property type="entry name" value="CRAL/TRIO domain"/>
    <property type="match status" value="1"/>
</dbReference>
<dbReference type="SMART" id="SM00516">
    <property type="entry name" value="SEC14"/>
    <property type="match status" value="1"/>
</dbReference>
<dbReference type="Proteomes" id="UP000007266">
    <property type="component" value="Linkage group 6"/>
</dbReference>
<dbReference type="OrthoDB" id="6722538at2759"/>
<dbReference type="InParanoid" id="D2A6A3"/>
<evidence type="ECO:0000313" key="2">
    <source>
        <dbReference type="EMBL" id="EFA05485.1"/>
    </source>
</evidence>
<dbReference type="InterPro" id="IPR036865">
    <property type="entry name" value="CRAL-TRIO_dom_sf"/>
</dbReference>
<sequence length="309" mass="35627">MVQKRKVDAFFEAPNELVEFIKREIGEDDDRIKHVEDLLQQRVHFDKHMPKNYDKAMARNFIRGAKFNLEITRRKLEGYFLAKKAFPMFYHNRNPNCKDLLRAFDTVNIARMPKLTQDGERVCILSLADSNPDNFIMLDVLKLFWMLYDLTLTCDLPITSEIFIFDCASAKPEHLVKFLSSSFKNSVSILQDAYAARVSQLHVVNCPTMAEKVIAAVRPLIHEKVKKRFIVHKGVESLLNHLQPKVLPAEYGGHLESIRDYSRSWQEILVANADWFEGQEGVTITGTPPRGINKFDNGLEGSFRQLNID</sequence>